<reference evidence="1 2" key="1">
    <citation type="submission" date="2019-01" db="EMBL/GenBank/DDBJ databases">
        <authorList>
            <person name="Brito A."/>
        </authorList>
    </citation>
    <scope>NUCLEOTIDE SEQUENCE [LARGE SCALE GENOMIC DNA]</scope>
    <source>
        <strain evidence="1">1</strain>
    </source>
</reference>
<dbReference type="EMBL" id="CAACVJ010000116">
    <property type="protein sequence ID" value="VEP13549.1"/>
    <property type="molecule type" value="Genomic_DNA"/>
</dbReference>
<protein>
    <recommendedName>
        <fullName evidence="3">RHS repeat-associated core domain-containing protein</fullName>
    </recommendedName>
</protein>
<evidence type="ECO:0000313" key="2">
    <source>
        <dbReference type="Proteomes" id="UP000320055"/>
    </source>
</evidence>
<organism evidence="1 2">
    <name type="scientific">Hyella patelloides LEGE 07179</name>
    <dbReference type="NCBI Taxonomy" id="945734"/>
    <lineage>
        <taxon>Bacteria</taxon>
        <taxon>Bacillati</taxon>
        <taxon>Cyanobacteriota</taxon>
        <taxon>Cyanophyceae</taxon>
        <taxon>Pleurocapsales</taxon>
        <taxon>Hyellaceae</taxon>
        <taxon>Hyella</taxon>
    </lineage>
</organism>
<accession>A0A563VQ90</accession>
<dbReference type="Proteomes" id="UP000320055">
    <property type="component" value="Unassembled WGS sequence"/>
</dbReference>
<dbReference type="NCBIfam" id="TIGR03696">
    <property type="entry name" value="Rhs_assc_core"/>
    <property type="match status" value="1"/>
</dbReference>
<gene>
    <name evidence="1" type="ORF">H1P_2020010</name>
</gene>
<keyword evidence="2" id="KW-1185">Reference proteome</keyword>
<evidence type="ECO:0000313" key="1">
    <source>
        <dbReference type="EMBL" id="VEP13549.1"/>
    </source>
</evidence>
<dbReference type="InterPro" id="IPR022385">
    <property type="entry name" value="Rhs_assc_core"/>
</dbReference>
<dbReference type="AlphaFoldDB" id="A0A563VQ90"/>
<dbReference type="Gene3D" id="2.180.10.10">
    <property type="entry name" value="RHS repeat-associated core"/>
    <property type="match status" value="1"/>
</dbReference>
<sequence>MTIMVTELILVIVLGYYDSMTGRFINEDLIGMNSGDTNLYAYVGNSPTLYTVV</sequence>
<name>A0A563VQ90_9CYAN</name>
<proteinExistence type="predicted"/>
<evidence type="ECO:0008006" key="3">
    <source>
        <dbReference type="Google" id="ProtNLM"/>
    </source>
</evidence>